<evidence type="ECO:0000256" key="3">
    <source>
        <dbReference type="ARBA" id="ARBA00013368"/>
    </source>
</evidence>
<dbReference type="RefSeq" id="WP_106289026.1">
    <property type="nucleotide sequence ID" value="NZ_CAWNTC010000059.1"/>
</dbReference>
<feature type="coiled-coil region" evidence="4">
    <location>
        <begin position="452"/>
        <end position="486"/>
    </location>
</feature>
<comment type="caution">
    <text evidence="6">The sequence shown here is derived from an EMBL/GenBank/DDBJ whole genome shotgun (WGS) entry which is preliminary data.</text>
</comment>
<reference evidence="6 7" key="2">
    <citation type="submission" date="2018-03" db="EMBL/GenBank/DDBJ databases">
        <title>The ancient ancestry and fast evolution of plastids.</title>
        <authorList>
            <person name="Moore K.R."/>
            <person name="Magnabosco C."/>
            <person name="Momper L."/>
            <person name="Gold D.A."/>
            <person name="Bosak T."/>
            <person name="Fournier G.P."/>
        </authorList>
    </citation>
    <scope>NUCLEOTIDE SEQUENCE [LARGE SCALE GENOMIC DNA]</scope>
    <source>
        <strain evidence="6 7">CCAP 1448/3</strain>
    </source>
</reference>
<evidence type="ECO:0000259" key="5">
    <source>
        <dbReference type="Pfam" id="PF13476"/>
    </source>
</evidence>
<dbReference type="GO" id="GO:0006302">
    <property type="term" value="P:double-strand break repair"/>
    <property type="evidence" value="ECO:0007669"/>
    <property type="project" value="InterPro"/>
</dbReference>
<dbReference type="InterPro" id="IPR038729">
    <property type="entry name" value="Rad50/SbcC_AAA"/>
</dbReference>
<organism evidence="6 7">
    <name type="scientific">Merismopedia glauca CCAP 1448/3</name>
    <dbReference type="NCBI Taxonomy" id="1296344"/>
    <lineage>
        <taxon>Bacteria</taxon>
        <taxon>Bacillati</taxon>
        <taxon>Cyanobacteriota</taxon>
        <taxon>Cyanophyceae</taxon>
        <taxon>Synechococcales</taxon>
        <taxon>Merismopediaceae</taxon>
        <taxon>Merismopedia</taxon>
    </lineage>
</organism>
<gene>
    <name evidence="6" type="primary">dndD</name>
    <name evidence="6" type="ORF">C7B64_12685</name>
</gene>
<dbReference type="Pfam" id="PF13476">
    <property type="entry name" value="AAA_23"/>
    <property type="match status" value="1"/>
</dbReference>
<dbReference type="InterPro" id="IPR027417">
    <property type="entry name" value="P-loop_NTPase"/>
</dbReference>
<evidence type="ECO:0000313" key="7">
    <source>
        <dbReference type="Proteomes" id="UP000238762"/>
    </source>
</evidence>
<comment type="subunit">
    <text evidence="2">Heterodimer of SbcC and SbcD.</text>
</comment>
<dbReference type="PANTHER" id="PTHR32114:SF2">
    <property type="entry name" value="ABC TRANSPORTER ABCH.3"/>
    <property type="match status" value="1"/>
</dbReference>
<dbReference type="EMBL" id="PVWJ01000057">
    <property type="protein sequence ID" value="PSB02514.1"/>
    <property type="molecule type" value="Genomic_DNA"/>
</dbReference>
<sequence length="668" mass="76112">MIFLELVLQNFGGYYGRQIINLRPEIGYVESQDAEGKFRPIILIGGMNGGGKTTFLDAIRLALYGQRAQCSSRGNLSYSDFLNQSVNKQAKAEEETIVELLFEHILENVPVEFRIVRKWRKSDRNEKDSLGILVDDWKDQYYTENWDEVVEDLLPLGISNLFLFDGEQVKELAELDAPPAAVVEAIQSLLGLELAEKLSIDLEILVSRKRKALVSAKSLKSIEEIESKLEVDRQKYLAKEAELKTLRSQLQQSREQQDLANEKFLLEGGKIAAEKSQLESKVQDLSAQIERSRSLLIEFAAHTLPLQLIAPLLEQARSQAETEIKTAEAQIALQVTQKQNQRLLSYISNLQIDADKVNLINDFLERENQEIKQQSVYQQEPYLHLDLDTFKQLDLTINHELLETQNQTRNEIAKVKDLELKMEATERQLALSAAPELYATLSDAVTKSQKALSKIQTAYDSCKRELAEIETNIQKSKKELAKYSEETIDKSDGEHIIKTATKVQETLQLFKQKLTLRKLNQLESVVTECFLYLLHKSDLVHRLSIDVNTYAISLYDLKGLPVNKKRLSAGEKQLLAIAFLWGLARVSGRKLPVAIDTPLGRLDSSHRHNLVERYFPAASHQVILLSTDTEIGKVEVAQLREQEAIAREYFLRYDGGQHQTVVQEGYFW</sequence>
<dbReference type="InterPro" id="IPR017599">
    <property type="entry name" value="DNA_S_DndD"/>
</dbReference>
<reference evidence="6 7" key="1">
    <citation type="submission" date="2018-02" db="EMBL/GenBank/DDBJ databases">
        <authorList>
            <person name="Cohen D.B."/>
            <person name="Kent A.D."/>
        </authorList>
    </citation>
    <scope>NUCLEOTIDE SEQUENCE [LARGE SCALE GENOMIC DNA]</scope>
    <source>
        <strain evidence="6 7">CCAP 1448/3</strain>
    </source>
</reference>
<evidence type="ECO:0000256" key="1">
    <source>
        <dbReference type="ARBA" id="ARBA00006930"/>
    </source>
</evidence>
<protein>
    <recommendedName>
        <fullName evidence="3">Nuclease SbcCD subunit C</fullName>
    </recommendedName>
</protein>
<dbReference type="NCBIfam" id="TIGR03185">
    <property type="entry name" value="DNA_S_dndD"/>
    <property type="match status" value="1"/>
</dbReference>
<feature type="domain" description="Rad50/SbcC-type AAA" evidence="5">
    <location>
        <begin position="6"/>
        <end position="257"/>
    </location>
</feature>
<dbReference type="OrthoDB" id="9795626at2"/>
<evidence type="ECO:0000256" key="4">
    <source>
        <dbReference type="SAM" id="Coils"/>
    </source>
</evidence>
<evidence type="ECO:0000313" key="6">
    <source>
        <dbReference type="EMBL" id="PSB02514.1"/>
    </source>
</evidence>
<feature type="coiled-coil region" evidence="4">
    <location>
        <begin position="222"/>
        <end position="374"/>
    </location>
</feature>
<dbReference type="Proteomes" id="UP000238762">
    <property type="component" value="Unassembled WGS sequence"/>
</dbReference>
<accession>A0A2T1C2T1</accession>
<dbReference type="PANTHER" id="PTHR32114">
    <property type="entry name" value="ABC TRANSPORTER ABCH.3"/>
    <property type="match status" value="1"/>
</dbReference>
<name>A0A2T1C2T1_9CYAN</name>
<evidence type="ECO:0000256" key="2">
    <source>
        <dbReference type="ARBA" id="ARBA00011322"/>
    </source>
</evidence>
<keyword evidence="7" id="KW-1185">Reference proteome</keyword>
<dbReference type="GO" id="GO:0016887">
    <property type="term" value="F:ATP hydrolysis activity"/>
    <property type="evidence" value="ECO:0007669"/>
    <property type="project" value="InterPro"/>
</dbReference>
<proteinExistence type="inferred from homology"/>
<dbReference type="Gene3D" id="3.40.50.300">
    <property type="entry name" value="P-loop containing nucleotide triphosphate hydrolases"/>
    <property type="match status" value="2"/>
</dbReference>
<keyword evidence="4" id="KW-0175">Coiled coil</keyword>
<comment type="similarity">
    <text evidence="1">Belongs to the SMC family. SbcC subfamily.</text>
</comment>
<dbReference type="AlphaFoldDB" id="A0A2T1C2T1"/>
<dbReference type="SUPFAM" id="SSF52540">
    <property type="entry name" value="P-loop containing nucleoside triphosphate hydrolases"/>
    <property type="match status" value="1"/>
</dbReference>